<dbReference type="InterPro" id="IPR003358">
    <property type="entry name" value="tRNA_(Gua-N-7)_MeTrfase_Trmb"/>
</dbReference>
<dbReference type="CDD" id="cd02440">
    <property type="entry name" value="AdoMet_MTases"/>
    <property type="match status" value="1"/>
</dbReference>
<feature type="region of interest" description="Disordered" evidence="8">
    <location>
        <begin position="1"/>
        <end position="22"/>
    </location>
</feature>
<keyword evidence="6" id="KW-0949">S-adenosyl-L-methionine</keyword>
<evidence type="ECO:0000256" key="8">
    <source>
        <dbReference type="SAM" id="MobiDB-lite"/>
    </source>
</evidence>
<dbReference type="Pfam" id="PF02390">
    <property type="entry name" value="Methyltransf_4"/>
    <property type="match status" value="1"/>
</dbReference>
<dbReference type="PANTHER" id="PTHR23417">
    <property type="entry name" value="3-DEOXY-D-MANNO-OCTULOSONIC-ACID TRANSFERASE/TRNA GUANINE-N 7 - -METHYLTRANSFERASE"/>
    <property type="match status" value="1"/>
</dbReference>
<name>A0ABT7XMB9_9NEIS</name>
<gene>
    <name evidence="9" type="ORF">QU481_08260</name>
</gene>
<comment type="function">
    <text evidence="2">Catalyzes the formation of N(7)-methylguanine at position 46 (m7G46) in tRNA.</text>
</comment>
<feature type="region of interest" description="Disordered" evidence="8">
    <location>
        <begin position="261"/>
        <end position="289"/>
    </location>
</feature>
<evidence type="ECO:0000256" key="1">
    <source>
        <dbReference type="ARBA" id="ARBA00000142"/>
    </source>
</evidence>
<dbReference type="SUPFAM" id="SSF53335">
    <property type="entry name" value="S-adenosyl-L-methionine-dependent methyltransferases"/>
    <property type="match status" value="1"/>
</dbReference>
<dbReference type="Proteomes" id="UP001168540">
    <property type="component" value="Unassembled WGS sequence"/>
</dbReference>
<comment type="caution">
    <text evidence="9">The sequence shown here is derived from an EMBL/GenBank/DDBJ whole genome shotgun (WGS) entry which is preliminary data.</text>
</comment>
<evidence type="ECO:0000256" key="4">
    <source>
        <dbReference type="ARBA" id="ARBA00022603"/>
    </source>
</evidence>
<evidence type="ECO:0000256" key="5">
    <source>
        <dbReference type="ARBA" id="ARBA00022679"/>
    </source>
</evidence>
<organism evidence="9 10">
    <name type="scientific">Crenobacter oryzisoli</name>
    <dbReference type="NCBI Taxonomy" id="3056844"/>
    <lineage>
        <taxon>Bacteria</taxon>
        <taxon>Pseudomonadati</taxon>
        <taxon>Pseudomonadota</taxon>
        <taxon>Betaproteobacteria</taxon>
        <taxon>Neisseriales</taxon>
        <taxon>Neisseriaceae</taxon>
        <taxon>Crenobacter</taxon>
    </lineage>
</organism>
<keyword evidence="7" id="KW-0819">tRNA processing</keyword>
<feature type="compositionally biased region" description="Polar residues" evidence="8">
    <location>
        <begin position="1"/>
        <end position="13"/>
    </location>
</feature>
<dbReference type="PANTHER" id="PTHR23417:SF14">
    <property type="entry name" value="PENTACOTRIPEPTIDE-REPEAT REGION OF PRORP DOMAIN-CONTAINING PROTEIN"/>
    <property type="match status" value="1"/>
</dbReference>
<evidence type="ECO:0000256" key="2">
    <source>
        <dbReference type="ARBA" id="ARBA00003015"/>
    </source>
</evidence>
<reference evidence="9" key="1">
    <citation type="submission" date="2023-06" db="EMBL/GenBank/DDBJ databases">
        <authorList>
            <person name="Zhang S."/>
        </authorList>
    </citation>
    <scope>NUCLEOTIDE SEQUENCE</scope>
    <source>
        <strain evidence="9">SG2303</strain>
    </source>
</reference>
<dbReference type="RefSeq" id="WP_289829472.1">
    <property type="nucleotide sequence ID" value="NZ_JAUEDK010000011.1"/>
</dbReference>
<sequence>MHANTRFVTSNQPGPHEGHHRARPFAKPLADFNCAAWTEARAAWGGGTPLVLDTGCGVSLSTIRLAKRHPDHFVLGVDPSFDRLSHAKPLALPDNALLLRADLVDLWRLMVDDGVQLAQHWLLYPNPWPERHHLQRRWHGHVVFPLLPKLGGVMELRSNWAIYVEGFALGLSALTGRALAARGLPSPVRAETPRLGPCTAAGVAGSGSRGLGRLGNPVRPVPSSPQGRCAAARLGCFAVSLAFCRFLKQESSCTSTFSASAAPSWAASPPSPSRPATASPVATPTSTHR</sequence>
<protein>
    <recommendedName>
        <fullName evidence="3">tRNA (guanine(46)-N(7))-methyltransferase</fullName>
        <ecNumber evidence="3">2.1.1.33</ecNumber>
    </recommendedName>
</protein>
<dbReference type="EC" id="2.1.1.33" evidence="3"/>
<keyword evidence="4" id="KW-0489">Methyltransferase</keyword>
<accession>A0ABT7XMB9</accession>
<evidence type="ECO:0000256" key="6">
    <source>
        <dbReference type="ARBA" id="ARBA00022691"/>
    </source>
</evidence>
<evidence type="ECO:0000256" key="3">
    <source>
        <dbReference type="ARBA" id="ARBA00011977"/>
    </source>
</evidence>
<dbReference type="EMBL" id="JAUEDK010000011">
    <property type="protein sequence ID" value="MDN0074885.1"/>
    <property type="molecule type" value="Genomic_DNA"/>
</dbReference>
<dbReference type="PROSITE" id="PS51625">
    <property type="entry name" value="SAM_MT_TRMB"/>
    <property type="match status" value="1"/>
</dbReference>
<evidence type="ECO:0000313" key="10">
    <source>
        <dbReference type="Proteomes" id="UP001168540"/>
    </source>
</evidence>
<dbReference type="Gene3D" id="3.40.50.150">
    <property type="entry name" value="Vaccinia Virus protein VP39"/>
    <property type="match status" value="1"/>
</dbReference>
<keyword evidence="5" id="KW-0808">Transferase</keyword>
<keyword evidence="10" id="KW-1185">Reference proteome</keyword>
<comment type="catalytic activity">
    <reaction evidence="1">
        <text>guanosine(46) in tRNA + S-adenosyl-L-methionine = N(7)-methylguanosine(46) in tRNA + S-adenosyl-L-homocysteine</text>
        <dbReference type="Rhea" id="RHEA:42708"/>
        <dbReference type="Rhea" id="RHEA-COMP:10188"/>
        <dbReference type="Rhea" id="RHEA-COMP:10189"/>
        <dbReference type="ChEBI" id="CHEBI:57856"/>
        <dbReference type="ChEBI" id="CHEBI:59789"/>
        <dbReference type="ChEBI" id="CHEBI:74269"/>
        <dbReference type="ChEBI" id="CHEBI:74480"/>
        <dbReference type="EC" id="2.1.1.33"/>
    </reaction>
</comment>
<evidence type="ECO:0000313" key="9">
    <source>
        <dbReference type="EMBL" id="MDN0074885.1"/>
    </source>
</evidence>
<evidence type="ECO:0000256" key="7">
    <source>
        <dbReference type="ARBA" id="ARBA00022694"/>
    </source>
</evidence>
<proteinExistence type="predicted"/>
<dbReference type="InterPro" id="IPR029063">
    <property type="entry name" value="SAM-dependent_MTases_sf"/>
</dbReference>